<dbReference type="PROSITE" id="PS50850">
    <property type="entry name" value="MFS"/>
    <property type="match status" value="1"/>
</dbReference>
<evidence type="ECO:0000259" key="7">
    <source>
        <dbReference type="PROSITE" id="PS50850"/>
    </source>
</evidence>
<sequence>MEIREDYKPKKSPDFNRYKEHALDTSSPFLKPVAISGALKGIGLDIVAPATQSLVADSTDDSNRGTAFGWLQLTPNFGSITGGFCSVLIAPATFMVIPGWRVAFDIAGIISMLIGELAFKIQVNPNEHRCRTCSMKPNYVSQGVTDLFPWSAMASTPVLLELTGFSHEKTLSSWRCLSLLVSLGAWLEEKWGISFLHVTQILGLGG</sequence>
<dbReference type="Proteomes" id="UP001164929">
    <property type="component" value="Chromosome 2"/>
</dbReference>
<keyword evidence="4" id="KW-1133">Transmembrane helix</keyword>
<accession>A0AAD6RD69</accession>
<feature type="domain" description="Major facilitator superfamily (MFS) profile" evidence="7">
    <location>
        <begin position="1"/>
        <end position="206"/>
    </location>
</feature>
<dbReference type="EMBL" id="JAQIZT010000002">
    <property type="protein sequence ID" value="KAJ7006795.1"/>
    <property type="molecule type" value="Genomic_DNA"/>
</dbReference>
<reference evidence="8" key="1">
    <citation type="journal article" date="2023" name="Mol. Ecol. Resour.">
        <title>Chromosome-level genome assembly of a triploid poplar Populus alba 'Berolinensis'.</title>
        <authorList>
            <person name="Chen S."/>
            <person name="Yu Y."/>
            <person name="Wang X."/>
            <person name="Wang S."/>
            <person name="Zhang T."/>
            <person name="Zhou Y."/>
            <person name="He R."/>
            <person name="Meng N."/>
            <person name="Wang Y."/>
            <person name="Liu W."/>
            <person name="Liu Z."/>
            <person name="Liu J."/>
            <person name="Guo Q."/>
            <person name="Huang H."/>
            <person name="Sederoff R.R."/>
            <person name="Wang G."/>
            <person name="Qu G."/>
            <person name="Chen S."/>
        </authorList>
    </citation>
    <scope>NUCLEOTIDE SEQUENCE</scope>
    <source>
        <strain evidence="8">SC-2020</strain>
    </source>
</reference>
<dbReference type="InterPro" id="IPR020846">
    <property type="entry name" value="MFS_dom"/>
</dbReference>
<proteinExistence type="inferred from homology"/>
<dbReference type="InterPro" id="IPR036259">
    <property type="entry name" value="MFS_trans_sf"/>
</dbReference>
<dbReference type="Gene3D" id="1.20.1250.20">
    <property type="entry name" value="MFS general substrate transporter like domains"/>
    <property type="match status" value="1"/>
</dbReference>
<evidence type="ECO:0000256" key="5">
    <source>
        <dbReference type="ARBA" id="ARBA00023136"/>
    </source>
</evidence>
<evidence type="ECO:0000256" key="4">
    <source>
        <dbReference type="ARBA" id="ARBA00022989"/>
    </source>
</evidence>
<dbReference type="PANTHER" id="PTHR23505:SF72">
    <property type="entry name" value="MAJOR FACILITATOR SUPERFAMILY (MFS) PROFILE DOMAIN-CONTAINING PROTEIN"/>
    <property type="match status" value="1"/>
</dbReference>
<keyword evidence="5" id="KW-0472">Membrane</keyword>
<comment type="similarity">
    <text evidence="6">Belongs to the major facilitator superfamily. Spinster (TC 2.A.1.49) family.</text>
</comment>
<dbReference type="GO" id="GO:0016020">
    <property type="term" value="C:membrane"/>
    <property type="evidence" value="ECO:0007669"/>
    <property type="project" value="UniProtKB-SubCell"/>
</dbReference>
<dbReference type="SUPFAM" id="SSF103473">
    <property type="entry name" value="MFS general substrate transporter"/>
    <property type="match status" value="1"/>
</dbReference>
<dbReference type="InterPro" id="IPR044770">
    <property type="entry name" value="MFS_spinster-like"/>
</dbReference>
<keyword evidence="2" id="KW-0813">Transport</keyword>
<protein>
    <recommendedName>
        <fullName evidence="7">Major facilitator superfamily (MFS) profile domain-containing protein</fullName>
    </recommendedName>
</protein>
<organism evidence="8 9">
    <name type="scientific">Populus alba x Populus x berolinensis</name>
    <dbReference type="NCBI Taxonomy" id="444605"/>
    <lineage>
        <taxon>Eukaryota</taxon>
        <taxon>Viridiplantae</taxon>
        <taxon>Streptophyta</taxon>
        <taxon>Embryophyta</taxon>
        <taxon>Tracheophyta</taxon>
        <taxon>Spermatophyta</taxon>
        <taxon>Magnoliopsida</taxon>
        <taxon>eudicotyledons</taxon>
        <taxon>Gunneridae</taxon>
        <taxon>Pentapetalae</taxon>
        <taxon>rosids</taxon>
        <taxon>fabids</taxon>
        <taxon>Malpighiales</taxon>
        <taxon>Salicaceae</taxon>
        <taxon>Saliceae</taxon>
        <taxon>Populus</taxon>
    </lineage>
</organism>
<dbReference type="InterPro" id="IPR011701">
    <property type="entry name" value="MFS"/>
</dbReference>
<dbReference type="AlphaFoldDB" id="A0AAD6RD69"/>
<dbReference type="PANTHER" id="PTHR23505">
    <property type="entry name" value="SPINSTER"/>
    <property type="match status" value="1"/>
</dbReference>
<evidence type="ECO:0000313" key="8">
    <source>
        <dbReference type="EMBL" id="KAJ7006795.1"/>
    </source>
</evidence>
<evidence type="ECO:0000256" key="1">
    <source>
        <dbReference type="ARBA" id="ARBA00004141"/>
    </source>
</evidence>
<name>A0AAD6RD69_9ROSI</name>
<dbReference type="Pfam" id="PF07690">
    <property type="entry name" value="MFS_1"/>
    <property type="match status" value="1"/>
</dbReference>
<comment type="subcellular location">
    <subcellularLocation>
        <location evidence="1">Membrane</location>
        <topology evidence="1">Multi-pass membrane protein</topology>
    </subcellularLocation>
</comment>
<evidence type="ECO:0000256" key="6">
    <source>
        <dbReference type="ARBA" id="ARBA00024338"/>
    </source>
</evidence>
<dbReference type="GO" id="GO:0022857">
    <property type="term" value="F:transmembrane transporter activity"/>
    <property type="evidence" value="ECO:0007669"/>
    <property type="project" value="InterPro"/>
</dbReference>
<comment type="caution">
    <text evidence="8">The sequence shown here is derived from an EMBL/GenBank/DDBJ whole genome shotgun (WGS) entry which is preliminary data.</text>
</comment>
<keyword evidence="9" id="KW-1185">Reference proteome</keyword>
<evidence type="ECO:0000313" key="9">
    <source>
        <dbReference type="Proteomes" id="UP001164929"/>
    </source>
</evidence>
<evidence type="ECO:0000256" key="2">
    <source>
        <dbReference type="ARBA" id="ARBA00022448"/>
    </source>
</evidence>
<evidence type="ECO:0000256" key="3">
    <source>
        <dbReference type="ARBA" id="ARBA00022692"/>
    </source>
</evidence>
<gene>
    <name evidence="8" type="ORF">NC653_005987</name>
</gene>
<keyword evidence="3" id="KW-0812">Transmembrane</keyword>